<dbReference type="RefSeq" id="WP_063708423.1">
    <property type="nucleotide sequence ID" value="NZ_LUUB01000120.1"/>
</dbReference>
<name>A0A176Y8Q5_9BRAD</name>
<accession>A0A176Y8Q5</accession>
<keyword evidence="3" id="KW-1185">Reference proteome</keyword>
<protein>
    <recommendedName>
        <fullName evidence="1">Xylose isomerase-like TIM barrel domain-containing protein</fullName>
    </recommendedName>
</protein>
<proteinExistence type="predicted"/>
<feature type="domain" description="Xylose isomerase-like TIM barrel" evidence="1">
    <location>
        <begin position="23"/>
        <end position="266"/>
    </location>
</feature>
<sequence>MTIPVLGAHTFGFAWDCVAEEAVEQLATAGYRTVQLMATPPHFDPWRQDAVRTRRIGALIERYGLSLLALDLASSDINLASPSADVVDFAVKAYMSAIDRAAELGARWICVGSGRRHALLAKANDRLMTSFCAAFARIHDKAQRAGVPIILENHPQGLLASASDIIRFLDAEGYGDMPVIYDVANAFAIGEDPVEGLTSLWPRLGIVHLSDGPNGQWRHDPIGTGEIDFAAIAALLRQRSYGGKIVLEILSERPLVDLDAGAASLKEQGLAFTLGS</sequence>
<dbReference type="Pfam" id="PF01261">
    <property type="entry name" value="AP_endonuc_2"/>
    <property type="match status" value="1"/>
</dbReference>
<dbReference type="InterPro" id="IPR036237">
    <property type="entry name" value="Xyl_isomerase-like_sf"/>
</dbReference>
<dbReference type="Gene3D" id="3.20.20.150">
    <property type="entry name" value="Divalent-metal-dependent TIM barrel enzymes"/>
    <property type="match status" value="1"/>
</dbReference>
<dbReference type="PANTHER" id="PTHR12110">
    <property type="entry name" value="HYDROXYPYRUVATE ISOMERASE"/>
    <property type="match status" value="1"/>
</dbReference>
<evidence type="ECO:0000313" key="3">
    <source>
        <dbReference type="Proteomes" id="UP000076959"/>
    </source>
</evidence>
<dbReference type="EMBL" id="LUUB01000120">
    <property type="protein sequence ID" value="OAE98946.1"/>
    <property type="molecule type" value="Genomic_DNA"/>
</dbReference>
<dbReference type="OrthoDB" id="8016886at2"/>
<reference evidence="2 3" key="1">
    <citation type="submission" date="2016-03" db="EMBL/GenBank/DDBJ databases">
        <title>Draft Genome Sequence of the Strain BR 10245 (Bradyrhizobium sp.) isolated from nodules of Centrolobium paraense.</title>
        <authorList>
            <person name="Simoes-Araujo J.L.Sr."/>
            <person name="Barauna A.C."/>
            <person name="Silva K."/>
            <person name="Zilli J.E."/>
        </authorList>
    </citation>
    <scope>NUCLEOTIDE SEQUENCE [LARGE SCALE GENOMIC DNA]</scope>
    <source>
        <strain evidence="2 3">BR 10245</strain>
    </source>
</reference>
<dbReference type="AlphaFoldDB" id="A0A176Y8Q5"/>
<comment type="caution">
    <text evidence="2">The sequence shown here is derived from an EMBL/GenBank/DDBJ whole genome shotgun (WGS) entry which is preliminary data.</text>
</comment>
<dbReference type="STRING" id="1505087.AYJ54_33375"/>
<dbReference type="InterPro" id="IPR013022">
    <property type="entry name" value="Xyl_isomerase-like_TIM-brl"/>
</dbReference>
<evidence type="ECO:0000259" key="1">
    <source>
        <dbReference type="Pfam" id="PF01261"/>
    </source>
</evidence>
<dbReference type="Proteomes" id="UP000076959">
    <property type="component" value="Unassembled WGS sequence"/>
</dbReference>
<dbReference type="PANTHER" id="PTHR12110:SF53">
    <property type="entry name" value="BLR5974 PROTEIN"/>
    <property type="match status" value="1"/>
</dbReference>
<gene>
    <name evidence="2" type="ORF">AYJ54_33375</name>
</gene>
<dbReference type="SUPFAM" id="SSF51658">
    <property type="entry name" value="Xylose isomerase-like"/>
    <property type="match status" value="1"/>
</dbReference>
<evidence type="ECO:0000313" key="2">
    <source>
        <dbReference type="EMBL" id="OAE98946.1"/>
    </source>
</evidence>
<dbReference type="InterPro" id="IPR050312">
    <property type="entry name" value="IolE/XylAMocC-like"/>
</dbReference>
<organism evidence="2 3">
    <name type="scientific">Bradyrhizobium centrolobii</name>
    <dbReference type="NCBI Taxonomy" id="1505087"/>
    <lineage>
        <taxon>Bacteria</taxon>
        <taxon>Pseudomonadati</taxon>
        <taxon>Pseudomonadota</taxon>
        <taxon>Alphaproteobacteria</taxon>
        <taxon>Hyphomicrobiales</taxon>
        <taxon>Nitrobacteraceae</taxon>
        <taxon>Bradyrhizobium</taxon>
    </lineage>
</organism>